<proteinExistence type="predicted"/>
<dbReference type="AlphaFoldDB" id="A0A098B0B0"/>
<sequence>MAKIGSFGDVVFEVSEKKTLTFTNFERKGSARWSDHEVLNYKPISEFMGPSLEEINFTILLKAELGTNPLKELERLRDMRDTGKVASLVIGEKPISQNQWSIQQLNESYKKIDSKGNVLSVEVNLTLKEYYTKKKNK</sequence>
<dbReference type="PATRIC" id="fig|49338.4.peg.1529"/>
<reference evidence="1" key="1">
    <citation type="submission" date="2014-07" db="EMBL/GenBank/DDBJ databases">
        <authorList>
            <person name="Hornung V.Bastian."/>
        </authorList>
    </citation>
    <scope>NUCLEOTIDE SEQUENCE</scope>
    <source>
        <strain evidence="1">PCE-S</strain>
    </source>
</reference>
<protein>
    <submittedName>
        <fullName evidence="1">Phage P2 GpU</fullName>
    </submittedName>
</protein>
<organism evidence="1">
    <name type="scientific">Desulfitobacterium hafniense</name>
    <name type="common">Desulfitobacterium frappieri</name>
    <dbReference type="NCBI Taxonomy" id="49338"/>
    <lineage>
        <taxon>Bacteria</taxon>
        <taxon>Bacillati</taxon>
        <taxon>Bacillota</taxon>
        <taxon>Clostridia</taxon>
        <taxon>Eubacteriales</taxon>
        <taxon>Desulfitobacteriaceae</taxon>
        <taxon>Desulfitobacterium</taxon>
    </lineage>
</organism>
<dbReference type="RefSeq" id="WP_208925477.1">
    <property type="nucleotide sequence ID" value="NZ_LK996017.1"/>
</dbReference>
<dbReference type="Pfam" id="PF06995">
    <property type="entry name" value="Phage_P2_GpU"/>
    <property type="match status" value="1"/>
</dbReference>
<gene>
    <name evidence="1" type="ORF">DPCES_1419</name>
</gene>
<dbReference type="InterPro" id="IPR009734">
    <property type="entry name" value="Myoviridae_GpU"/>
</dbReference>
<accession>A0A098B0B0</accession>
<name>A0A098B0B0_DESHA</name>
<evidence type="ECO:0000313" key="1">
    <source>
        <dbReference type="EMBL" id="CDX01306.1"/>
    </source>
</evidence>
<dbReference type="EMBL" id="LK996017">
    <property type="protein sequence ID" value="CDX01306.1"/>
    <property type="molecule type" value="Genomic_DNA"/>
</dbReference>